<dbReference type="SUPFAM" id="SSF55486">
    <property type="entry name" value="Metalloproteases ('zincins'), catalytic domain"/>
    <property type="match status" value="1"/>
</dbReference>
<accession>A0ABT8WYS9</accession>
<dbReference type="InterPro" id="IPR002036">
    <property type="entry name" value="YbeY"/>
</dbReference>
<organism evidence="8 9">
    <name type="scientific">Flavivirga amylovorans</name>
    <dbReference type="NCBI Taxonomy" id="870486"/>
    <lineage>
        <taxon>Bacteria</taxon>
        <taxon>Pseudomonadati</taxon>
        <taxon>Bacteroidota</taxon>
        <taxon>Flavobacteriia</taxon>
        <taxon>Flavobacteriales</taxon>
        <taxon>Flavobacteriaceae</taxon>
        <taxon>Flavivirga</taxon>
    </lineage>
</organism>
<evidence type="ECO:0000256" key="5">
    <source>
        <dbReference type="ARBA" id="ARBA00022801"/>
    </source>
</evidence>
<dbReference type="RefSeq" id="WP_303281319.1">
    <property type="nucleotide sequence ID" value="NZ_BAABCZ010000005.1"/>
</dbReference>
<comment type="function">
    <text evidence="7">Single strand-specific metallo-endoribonuclease involved in late-stage 70S ribosome quality control and in maturation of the 3' terminus of the 16S rRNA.</text>
</comment>
<comment type="similarity">
    <text evidence="1 7">Belongs to the endoribonuclease YbeY family.</text>
</comment>
<evidence type="ECO:0000256" key="7">
    <source>
        <dbReference type="HAMAP-Rule" id="MF_00009"/>
    </source>
</evidence>
<feature type="binding site" evidence="7">
    <location>
        <position position="109"/>
    </location>
    <ligand>
        <name>Zn(2+)</name>
        <dbReference type="ChEBI" id="CHEBI:29105"/>
        <note>catalytic</note>
    </ligand>
</feature>
<evidence type="ECO:0000256" key="3">
    <source>
        <dbReference type="ARBA" id="ARBA00022723"/>
    </source>
</evidence>
<dbReference type="Gene3D" id="3.40.390.30">
    <property type="entry name" value="Metalloproteases ('zincins'), catalytic domain"/>
    <property type="match status" value="1"/>
</dbReference>
<gene>
    <name evidence="7 8" type="primary">ybeY</name>
    <name evidence="8" type="ORF">Q4Q39_05135</name>
</gene>
<dbReference type="PANTHER" id="PTHR46986">
    <property type="entry name" value="ENDORIBONUCLEASE YBEY, CHLOROPLASTIC"/>
    <property type="match status" value="1"/>
</dbReference>
<dbReference type="EC" id="3.1.-.-" evidence="7"/>
<evidence type="ECO:0000256" key="1">
    <source>
        <dbReference type="ARBA" id="ARBA00010875"/>
    </source>
</evidence>
<keyword evidence="4 7" id="KW-0255">Endonuclease</keyword>
<dbReference type="InterPro" id="IPR023091">
    <property type="entry name" value="MetalPrtase_cat_dom_sf_prd"/>
</dbReference>
<evidence type="ECO:0000313" key="9">
    <source>
        <dbReference type="Proteomes" id="UP001176891"/>
    </source>
</evidence>
<keyword evidence="7" id="KW-0698">rRNA processing</keyword>
<comment type="caution">
    <text evidence="8">The sequence shown here is derived from an EMBL/GenBank/DDBJ whole genome shotgun (WGS) entry which is preliminary data.</text>
</comment>
<feature type="binding site" evidence="7">
    <location>
        <position position="105"/>
    </location>
    <ligand>
        <name>Zn(2+)</name>
        <dbReference type="ChEBI" id="CHEBI:29105"/>
        <note>catalytic</note>
    </ligand>
</feature>
<feature type="binding site" evidence="7">
    <location>
        <position position="115"/>
    </location>
    <ligand>
        <name>Zn(2+)</name>
        <dbReference type="ChEBI" id="CHEBI:29105"/>
        <note>catalytic</note>
    </ligand>
</feature>
<dbReference type="Proteomes" id="UP001176891">
    <property type="component" value="Unassembled WGS sequence"/>
</dbReference>
<keyword evidence="2 7" id="KW-0540">Nuclease</keyword>
<sequence>MINFNYETDFSLKNEDLISNWILNTISEETHKLEEINYVFCDDEYLHKLNVEFLNHDTLTDIISFDYSVGKLIQGDIFISIERVKDNAKDFSVSFKDELNRVIIHGILHYCGYKDKTDADAKVMREKENYYLKQLA</sequence>
<dbReference type="PANTHER" id="PTHR46986:SF1">
    <property type="entry name" value="ENDORIBONUCLEASE YBEY, CHLOROPLASTIC"/>
    <property type="match status" value="1"/>
</dbReference>
<keyword evidence="7" id="KW-0963">Cytoplasm</keyword>
<evidence type="ECO:0000313" key="8">
    <source>
        <dbReference type="EMBL" id="MDO5986787.1"/>
    </source>
</evidence>
<dbReference type="NCBIfam" id="TIGR00043">
    <property type="entry name" value="rRNA maturation RNase YbeY"/>
    <property type="match status" value="1"/>
</dbReference>
<proteinExistence type="inferred from homology"/>
<dbReference type="EMBL" id="JAUOEM010000002">
    <property type="protein sequence ID" value="MDO5986787.1"/>
    <property type="molecule type" value="Genomic_DNA"/>
</dbReference>
<comment type="subcellular location">
    <subcellularLocation>
        <location evidence="7">Cytoplasm</location>
    </subcellularLocation>
</comment>
<evidence type="ECO:0000256" key="2">
    <source>
        <dbReference type="ARBA" id="ARBA00022722"/>
    </source>
</evidence>
<evidence type="ECO:0000256" key="6">
    <source>
        <dbReference type="ARBA" id="ARBA00022833"/>
    </source>
</evidence>
<protein>
    <recommendedName>
        <fullName evidence="7">Endoribonuclease YbeY</fullName>
        <ecNumber evidence="7">3.1.-.-</ecNumber>
    </recommendedName>
</protein>
<name>A0ABT8WYS9_9FLAO</name>
<keyword evidence="9" id="KW-1185">Reference proteome</keyword>
<reference evidence="8" key="1">
    <citation type="submission" date="2023-07" db="EMBL/GenBank/DDBJ databases">
        <title>Two novel species in the genus Flavivirga.</title>
        <authorList>
            <person name="Kwon K."/>
        </authorList>
    </citation>
    <scope>NUCLEOTIDE SEQUENCE</scope>
    <source>
        <strain evidence="8">KACC 14157</strain>
    </source>
</reference>
<keyword evidence="7" id="KW-0690">Ribosome biogenesis</keyword>
<keyword evidence="6 7" id="KW-0862">Zinc</keyword>
<comment type="cofactor">
    <cofactor evidence="7">
        <name>Zn(2+)</name>
        <dbReference type="ChEBI" id="CHEBI:29105"/>
    </cofactor>
    <text evidence="7">Binds 1 zinc ion.</text>
</comment>
<dbReference type="HAMAP" id="MF_00009">
    <property type="entry name" value="Endoribonucl_YbeY"/>
    <property type="match status" value="1"/>
</dbReference>
<evidence type="ECO:0000256" key="4">
    <source>
        <dbReference type="ARBA" id="ARBA00022759"/>
    </source>
</evidence>
<keyword evidence="3 7" id="KW-0479">Metal-binding</keyword>
<dbReference type="Pfam" id="PF02130">
    <property type="entry name" value="YbeY"/>
    <property type="match status" value="1"/>
</dbReference>
<keyword evidence="5 7" id="KW-0378">Hydrolase</keyword>